<evidence type="ECO:0000256" key="3">
    <source>
        <dbReference type="ARBA" id="ARBA00023163"/>
    </source>
</evidence>
<dbReference type="Proteomes" id="UP000610124">
    <property type="component" value="Unassembled WGS sequence"/>
</dbReference>
<dbReference type="GeneID" id="97483698"/>
<dbReference type="InterPro" id="IPR036388">
    <property type="entry name" value="WH-like_DNA-bd_sf"/>
</dbReference>
<dbReference type="SUPFAM" id="SSF46785">
    <property type="entry name" value="Winged helix' DNA-binding domain"/>
    <property type="match status" value="1"/>
</dbReference>
<reference evidence="5" key="1">
    <citation type="journal article" date="2014" name="Int. J. Syst. Evol. Microbiol.">
        <title>Complete genome sequence of Corynebacterium casei LMG S-19264T (=DSM 44701T), isolated from a smear-ripened cheese.</title>
        <authorList>
            <consortium name="US DOE Joint Genome Institute (JGI-PGF)"/>
            <person name="Walter F."/>
            <person name="Albersmeier A."/>
            <person name="Kalinowski J."/>
            <person name="Ruckert C."/>
        </authorList>
    </citation>
    <scope>NUCLEOTIDE SEQUENCE</scope>
    <source>
        <strain evidence="5">JCM 4434</strain>
    </source>
</reference>
<name>A0A8H9HE41_KITAU</name>
<dbReference type="SMART" id="SM00347">
    <property type="entry name" value="HTH_MARR"/>
    <property type="match status" value="1"/>
</dbReference>
<dbReference type="PROSITE" id="PS01117">
    <property type="entry name" value="HTH_MARR_1"/>
    <property type="match status" value="1"/>
</dbReference>
<dbReference type="PRINTS" id="PR00598">
    <property type="entry name" value="HTHMARR"/>
</dbReference>
<dbReference type="InterPro" id="IPR023187">
    <property type="entry name" value="Tscrpt_reg_MarR-type_CS"/>
</dbReference>
<dbReference type="PANTHER" id="PTHR33164:SF99">
    <property type="entry name" value="MARR FAMILY REGULATORY PROTEIN"/>
    <property type="match status" value="1"/>
</dbReference>
<reference evidence="5" key="2">
    <citation type="submission" date="2020-09" db="EMBL/GenBank/DDBJ databases">
        <authorList>
            <person name="Sun Q."/>
            <person name="Ohkuma M."/>
        </authorList>
    </citation>
    <scope>NUCLEOTIDE SEQUENCE</scope>
    <source>
        <strain evidence="5">JCM 4434</strain>
    </source>
</reference>
<accession>A0A8H9HE41</accession>
<protein>
    <recommendedName>
        <fullName evidence="4">HTH marR-type domain-containing protein</fullName>
    </recommendedName>
</protein>
<dbReference type="Pfam" id="PF12802">
    <property type="entry name" value="MarR_2"/>
    <property type="match status" value="1"/>
</dbReference>
<dbReference type="GO" id="GO:0003700">
    <property type="term" value="F:DNA-binding transcription factor activity"/>
    <property type="evidence" value="ECO:0007669"/>
    <property type="project" value="InterPro"/>
</dbReference>
<dbReference type="InterPro" id="IPR000835">
    <property type="entry name" value="HTH_MarR-typ"/>
</dbReference>
<evidence type="ECO:0000313" key="5">
    <source>
        <dbReference type="EMBL" id="GGU57582.1"/>
    </source>
</evidence>
<feature type="domain" description="HTH marR-type" evidence="4">
    <location>
        <begin position="33"/>
        <end position="168"/>
    </location>
</feature>
<evidence type="ECO:0000259" key="4">
    <source>
        <dbReference type="PROSITE" id="PS50995"/>
    </source>
</evidence>
<dbReference type="Gene3D" id="1.10.10.10">
    <property type="entry name" value="Winged helix-like DNA-binding domain superfamily/Winged helix DNA-binding domain"/>
    <property type="match status" value="1"/>
</dbReference>
<dbReference type="RefSeq" id="WP_232543011.1">
    <property type="nucleotide sequence ID" value="NZ_BMUB01000001.1"/>
</dbReference>
<evidence type="ECO:0000256" key="1">
    <source>
        <dbReference type="ARBA" id="ARBA00023015"/>
    </source>
</evidence>
<dbReference type="InterPro" id="IPR039422">
    <property type="entry name" value="MarR/SlyA-like"/>
</dbReference>
<keyword evidence="3" id="KW-0804">Transcription</keyword>
<dbReference type="GO" id="GO:0006950">
    <property type="term" value="P:response to stress"/>
    <property type="evidence" value="ECO:0007669"/>
    <property type="project" value="TreeGrafter"/>
</dbReference>
<keyword evidence="2" id="KW-0238">DNA-binding</keyword>
<dbReference type="AlphaFoldDB" id="A0A8H9HE41"/>
<comment type="caution">
    <text evidence="5">The sequence shown here is derived from an EMBL/GenBank/DDBJ whole genome shotgun (WGS) entry which is preliminary data.</text>
</comment>
<sequence length="182" mass="20522">MKIGRSQESVNWIDYFVWGAAVPPSPDFTEARPGQVPLLLAVTYRAMTDRFHALLAERGREPLRPAHGYTFRYLASHPHATTVDLAAHLGVTKQATSKAVAELEDWGYVERRPHTTDKRAQVLALTTRGREYLELADELWTTVEGQLADVIGTERLAALDRDLRTYIAAVHADQEVSFRPVW</sequence>
<organism evidence="5 6">
    <name type="scientific">Kitasatospora aureofaciens</name>
    <name type="common">Streptomyces aureofaciens</name>
    <dbReference type="NCBI Taxonomy" id="1894"/>
    <lineage>
        <taxon>Bacteria</taxon>
        <taxon>Bacillati</taxon>
        <taxon>Actinomycetota</taxon>
        <taxon>Actinomycetes</taxon>
        <taxon>Kitasatosporales</taxon>
        <taxon>Streptomycetaceae</taxon>
        <taxon>Kitasatospora</taxon>
    </lineage>
</organism>
<dbReference type="InterPro" id="IPR036390">
    <property type="entry name" value="WH_DNA-bd_sf"/>
</dbReference>
<dbReference type="GO" id="GO:0003677">
    <property type="term" value="F:DNA binding"/>
    <property type="evidence" value="ECO:0007669"/>
    <property type="project" value="UniProtKB-KW"/>
</dbReference>
<gene>
    <name evidence="5" type="ORF">GCM10010502_05120</name>
</gene>
<keyword evidence="1" id="KW-0805">Transcription regulation</keyword>
<evidence type="ECO:0000256" key="2">
    <source>
        <dbReference type="ARBA" id="ARBA00023125"/>
    </source>
</evidence>
<dbReference type="PANTHER" id="PTHR33164">
    <property type="entry name" value="TRANSCRIPTIONAL REGULATOR, MARR FAMILY"/>
    <property type="match status" value="1"/>
</dbReference>
<evidence type="ECO:0000313" key="6">
    <source>
        <dbReference type="Proteomes" id="UP000610124"/>
    </source>
</evidence>
<proteinExistence type="predicted"/>
<dbReference type="EMBL" id="BMUB01000001">
    <property type="protein sequence ID" value="GGU57582.1"/>
    <property type="molecule type" value="Genomic_DNA"/>
</dbReference>
<dbReference type="PROSITE" id="PS50995">
    <property type="entry name" value="HTH_MARR_2"/>
    <property type="match status" value="1"/>
</dbReference>